<dbReference type="Pfam" id="PF03669">
    <property type="entry name" value="ASTER"/>
    <property type="match status" value="1"/>
</dbReference>
<dbReference type="PANTHER" id="PTHR28038">
    <property type="entry name" value="ADL329WP"/>
    <property type="match status" value="1"/>
</dbReference>
<evidence type="ECO:0000256" key="5">
    <source>
        <dbReference type="SAM" id="MobiDB-lite"/>
    </source>
</evidence>
<name>C1H534_PARBA</name>
<proteinExistence type="predicted"/>
<gene>
    <name evidence="6" type="ORF">PAAG_05875</name>
</gene>
<dbReference type="Proteomes" id="UP000002059">
    <property type="component" value="Partially assembled WGS sequence"/>
</dbReference>
<dbReference type="OrthoDB" id="284718at2759"/>
<reference evidence="6 7" key="1">
    <citation type="journal article" date="2011" name="PLoS Genet.">
        <title>Comparative genomic analysis of human fungal pathogens causing paracoccidioidomycosis.</title>
        <authorList>
            <person name="Desjardins C.A."/>
            <person name="Champion M.D."/>
            <person name="Holder J.W."/>
            <person name="Muszewska A."/>
            <person name="Goldberg J."/>
            <person name="Bailao A.M."/>
            <person name="Brigido M.M."/>
            <person name="Ferreira M.E."/>
            <person name="Garcia A.M."/>
            <person name="Grynberg M."/>
            <person name="Gujja S."/>
            <person name="Heiman D.I."/>
            <person name="Henn M.R."/>
            <person name="Kodira C.D."/>
            <person name="Leon-Narvaez H."/>
            <person name="Longo L.V."/>
            <person name="Ma L.J."/>
            <person name="Malavazi I."/>
            <person name="Matsuo A.L."/>
            <person name="Morais F.V."/>
            <person name="Pereira M."/>
            <person name="Rodriguez-Brito S."/>
            <person name="Sakthikumar S."/>
            <person name="Salem-Izacc S.M."/>
            <person name="Sykes S.M."/>
            <person name="Teixeira M.M."/>
            <person name="Vallejo M.C."/>
            <person name="Walter M.E."/>
            <person name="Yandava C."/>
            <person name="Young S."/>
            <person name="Zeng Q."/>
            <person name="Zucker J."/>
            <person name="Felipe M.S."/>
            <person name="Goldman G.H."/>
            <person name="Haas B.J."/>
            <person name="McEwen J.G."/>
            <person name="Nino-Vega G."/>
            <person name="Puccia R."/>
            <person name="San-Blas G."/>
            <person name="Soares C.M."/>
            <person name="Birren B.W."/>
            <person name="Cuomo C.A."/>
        </authorList>
    </citation>
    <scope>NUCLEOTIDE SEQUENCE [LARGE SCALE GENOMIC DNA]</scope>
    <source>
        <strain evidence="7">ATCC MYA-826 / Pb01</strain>
    </source>
</reference>
<dbReference type="GO" id="GO:0045048">
    <property type="term" value="P:protein insertion into ER membrane"/>
    <property type="evidence" value="ECO:0007669"/>
    <property type="project" value="InterPro"/>
</dbReference>
<dbReference type="HOGENOM" id="CLU_1704776_0_0_1"/>
<evidence type="ECO:0000256" key="3">
    <source>
        <dbReference type="ARBA" id="ARBA00022989"/>
    </source>
</evidence>
<evidence type="ECO:0000313" key="6">
    <source>
        <dbReference type="EMBL" id="EEH34828.2"/>
    </source>
</evidence>
<organism evidence="6 7">
    <name type="scientific">Paracoccidioides lutzii (strain ATCC MYA-826 / Pb01)</name>
    <name type="common">Paracoccidioides brasiliensis</name>
    <dbReference type="NCBI Taxonomy" id="502779"/>
    <lineage>
        <taxon>Eukaryota</taxon>
        <taxon>Fungi</taxon>
        <taxon>Dikarya</taxon>
        <taxon>Ascomycota</taxon>
        <taxon>Pezizomycotina</taxon>
        <taxon>Eurotiomycetes</taxon>
        <taxon>Eurotiomycetidae</taxon>
        <taxon>Onygenales</taxon>
        <taxon>Ajellomycetaceae</taxon>
        <taxon>Paracoccidioides</taxon>
    </lineage>
</organism>
<dbReference type="EMBL" id="KN294007">
    <property type="protein sequence ID" value="EEH34828.2"/>
    <property type="molecule type" value="Genomic_DNA"/>
</dbReference>
<dbReference type="KEGG" id="pbl:PAAG_05875"/>
<dbReference type="STRING" id="502779.C1H534"/>
<dbReference type="GO" id="GO:0044183">
    <property type="term" value="F:protein folding chaperone"/>
    <property type="evidence" value="ECO:0007669"/>
    <property type="project" value="InterPro"/>
</dbReference>
<evidence type="ECO:0000256" key="4">
    <source>
        <dbReference type="ARBA" id="ARBA00023136"/>
    </source>
</evidence>
<keyword evidence="3" id="KW-1133">Transmembrane helix</keyword>
<dbReference type="GeneID" id="9095491"/>
<dbReference type="VEuPathDB" id="FungiDB:PAAG_05875"/>
<feature type="region of interest" description="Disordered" evidence="5">
    <location>
        <begin position="128"/>
        <end position="154"/>
    </location>
</feature>
<keyword evidence="2" id="KW-0812">Transmembrane</keyword>
<evidence type="ECO:0000313" key="7">
    <source>
        <dbReference type="Proteomes" id="UP000002059"/>
    </source>
</evidence>
<dbReference type="GO" id="GO:0005789">
    <property type="term" value="C:endoplasmic reticulum membrane"/>
    <property type="evidence" value="ECO:0007669"/>
    <property type="project" value="InterPro"/>
</dbReference>
<dbReference type="InterPro" id="IPR005351">
    <property type="entry name" value="ASTER"/>
</dbReference>
<dbReference type="AlphaFoldDB" id="C1H534"/>
<comment type="subcellular location">
    <subcellularLocation>
        <location evidence="1">Membrane</location>
    </subcellularLocation>
</comment>
<keyword evidence="7" id="KW-1185">Reference proteome</keyword>
<protein>
    <submittedName>
        <fullName evidence="6">Uncharacterized protein</fullName>
    </submittedName>
</protein>
<dbReference type="OMA" id="QDADMNS"/>
<dbReference type="RefSeq" id="XP_015699933.1">
    <property type="nucleotide sequence ID" value="XM_015845707.1"/>
</dbReference>
<accession>C1H534</accession>
<dbReference type="PANTHER" id="PTHR28038:SF1">
    <property type="entry name" value="ADL329WP"/>
    <property type="match status" value="1"/>
</dbReference>
<feature type="compositionally biased region" description="Polar residues" evidence="5">
    <location>
        <begin position="140"/>
        <end position="154"/>
    </location>
</feature>
<keyword evidence="4" id="KW-0472">Membrane</keyword>
<evidence type="ECO:0000256" key="2">
    <source>
        <dbReference type="ARBA" id="ARBA00022692"/>
    </source>
</evidence>
<sequence>MATKKDMRRPDLVVPYVEPPEKRQDADMNSTVSSTMPMAAMFTKNKMIAWASVTFSLQSWMAETPQQRKKASTPGYMASWPSLSYVYPPVAFRPLVFQIGKIDFVYSSESGWWAKIFANESSSDISAPIFASPGEHRNENGSSPSRSILLTNTP</sequence>
<evidence type="ECO:0000256" key="1">
    <source>
        <dbReference type="ARBA" id="ARBA00004370"/>
    </source>
</evidence>